<dbReference type="InterPro" id="IPR036271">
    <property type="entry name" value="Tet_transcr_reg_TetR-rel_C_sf"/>
</dbReference>
<evidence type="ECO:0000256" key="3">
    <source>
        <dbReference type="PROSITE-ProRule" id="PRU00335"/>
    </source>
</evidence>
<proteinExistence type="predicted"/>
<dbReference type="OrthoDB" id="9812484at2"/>
<evidence type="ECO:0000256" key="2">
    <source>
        <dbReference type="ARBA" id="ARBA00023125"/>
    </source>
</evidence>
<dbReference type="Proteomes" id="UP000198853">
    <property type="component" value="Unassembled WGS sequence"/>
</dbReference>
<evidence type="ECO:0000256" key="1">
    <source>
        <dbReference type="ARBA" id="ARBA00022491"/>
    </source>
</evidence>
<dbReference type="PANTHER" id="PTHR43479:SF8">
    <property type="entry name" value="TRANSCRIPTIONAL REGULATOR, TETR FAMILY"/>
    <property type="match status" value="1"/>
</dbReference>
<dbReference type="SUPFAM" id="SSF46689">
    <property type="entry name" value="Homeodomain-like"/>
    <property type="match status" value="1"/>
</dbReference>
<dbReference type="PANTHER" id="PTHR43479">
    <property type="entry name" value="ACREF/ENVCD OPERON REPRESSOR-RELATED"/>
    <property type="match status" value="1"/>
</dbReference>
<organism evidence="5 6">
    <name type="scientific">Natribacillus halophilus</name>
    <dbReference type="NCBI Taxonomy" id="549003"/>
    <lineage>
        <taxon>Bacteria</taxon>
        <taxon>Bacillati</taxon>
        <taxon>Bacillota</taxon>
        <taxon>Bacilli</taxon>
        <taxon>Bacillales</taxon>
        <taxon>Bacillaceae</taxon>
        <taxon>Natribacillus</taxon>
    </lineage>
</organism>
<dbReference type="GO" id="GO:0003677">
    <property type="term" value="F:DNA binding"/>
    <property type="evidence" value="ECO:0007669"/>
    <property type="project" value="UniProtKB-UniRule"/>
</dbReference>
<dbReference type="InterPro" id="IPR001647">
    <property type="entry name" value="HTH_TetR"/>
</dbReference>
<dbReference type="InterPro" id="IPR050624">
    <property type="entry name" value="HTH-type_Tx_Regulator"/>
</dbReference>
<dbReference type="InterPro" id="IPR041603">
    <property type="entry name" value="YvdT_C"/>
</dbReference>
<evidence type="ECO:0000259" key="4">
    <source>
        <dbReference type="PROSITE" id="PS50977"/>
    </source>
</evidence>
<dbReference type="SUPFAM" id="SSF48498">
    <property type="entry name" value="Tetracyclin repressor-like, C-terminal domain"/>
    <property type="match status" value="1"/>
</dbReference>
<dbReference type="Pfam" id="PF00440">
    <property type="entry name" value="TetR_N"/>
    <property type="match status" value="1"/>
</dbReference>
<dbReference type="RefSeq" id="WP_090399203.1">
    <property type="nucleotide sequence ID" value="NZ_FNEN01000013.1"/>
</dbReference>
<keyword evidence="6" id="KW-1185">Reference proteome</keyword>
<keyword evidence="1" id="KW-0678">Repressor</keyword>
<dbReference type="InterPro" id="IPR009057">
    <property type="entry name" value="Homeodomain-like_sf"/>
</dbReference>
<protein>
    <submittedName>
        <fullName evidence="5">DNA-binding transcriptional regulator, AcrR family</fullName>
    </submittedName>
</protein>
<dbReference type="PRINTS" id="PR00455">
    <property type="entry name" value="HTHTETR"/>
</dbReference>
<dbReference type="Pfam" id="PF17934">
    <property type="entry name" value="TetR_C_26"/>
    <property type="match status" value="1"/>
</dbReference>
<accession>A0A1G8QML8</accession>
<feature type="DNA-binding region" description="H-T-H motif" evidence="3">
    <location>
        <begin position="24"/>
        <end position="43"/>
    </location>
</feature>
<gene>
    <name evidence="5" type="ORF">SAMN04488123_1136</name>
</gene>
<reference evidence="5 6" key="1">
    <citation type="submission" date="2016-10" db="EMBL/GenBank/DDBJ databases">
        <authorList>
            <person name="de Groot N.N."/>
        </authorList>
    </citation>
    <scope>NUCLEOTIDE SEQUENCE [LARGE SCALE GENOMIC DNA]</scope>
    <source>
        <strain evidence="5 6">DSM 21771</strain>
    </source>
</reference>
<evidence type="ECO:0000313" key="5">
    <source>
        <dbReference type="EMBL" id="SDJ06024.1"/>
    </source>
</evidence>
<dbReference type="PROSITE" id="PS50977">
    <property type="entry name" value="HTH_TETR_2"/>
    <property type="match status" value="1"/>
</dbReference>
<dbReference type="Gene3D" id="1.10.357.10">
    <property type="entry name" value="Tetracycline Repressor, domain 2"/>
    <property type="match status" value="1"/>
</dbReference>
<feature type="domain" description="HTH tetR-type" evidence="4">
    <location>
        <begin position="1"/>
        <end position="61"/>
    </location>
</feature>
<dbReference type="EMBL" id="FNEN01000013">
    <property type="protein sequence ID" value="SDJ06024.1"/>
    <property type="molecule type" value="Genomic_DNA"/>
</dbReference>
<name>A0A1G8QML8_9BACI</name>
<keyword evidence="2 3" id="KW-0238">DNA-binding</keyword>
<sequence>MDKKEKIVHAAIDVFREKGVEKTKVSDIVQIAGIAQGTFYLYFPSKLSVMPNIAEVMVGKMMEDINHHVQEGSPFQVQLEQIIDVVYNLTKEYPDVFALIYAGLTQTEHLKEWEAIYAPFYKWMSEFLSLAKDSEIIRDSLHTERTAKMIIGLIESTAEQVYLYDNKQEKETIRLQKQELVSFISYALGVKR</sequence>
<dbReference type="AlphaFoldDB" id="A0A1G8QML8"/>
<evidence type="ECO:0000313" key="6">
    <source>
        <dbReference type="Proteomes" id="UP000198853"/>
    </source>
</evidence>